<dbReference type="EMBL" id="JBIAZU010000008">
    <property type="protein sequence ID" value="MFF5295995.1"/>
    <property type="molecule type" value="Genomic_DNA"/>
</dbReference>
<protein>
    <submittedName>
        <fullName evidence="2">Uncharacterized protein</fullName>
    </submittedName>
</protein>
<keyword evidence="3" id="KW-1185">Reference proteome</keyword>
<feature type="transmembrane region" description="Helical" evidence="1">
    <location>
        <begin position="100"/>
        <end position="120"/>
    </location>
</feature>
<accession>A0ABW6WTZ1</accession>
<dbReference type="RefSeq" id="WP_020516198.1">
    <property type="nucleotide sequence ID" value="NZ_JBIAZU010000008.1"/>
</dbReference>
<keyword evidence="1" id="KW-0472">Membrane</keyword>
<organism evidence="2 3">
    <name type="scientific">Paractinoplanes globisporus</name>
    <dbReference type="NCBI Taxonomy" id="113565"/>
    <lineage>
        <taxon>Bacteria</taxon>
        <taxon>Bacillati</taxon>
        <taxon>Actinomycetota</taxon>
        <taxon>Actinomycetes</taxon>
        <taxon>Micromonosporales</taxon>
        <taxon>Micromonosporaceae</taxon>
        <taxon>Paractinoplanes</taxon>
    </lineage>
</organism>
<gene>
    <name evidence="2" type="ORF">ACFY35_41735</name>
</gene>
<keyword evidence="1" id="KW-0812">Transmembrane</keyword>
<evidence type="ECO:0000313" key="2">
    <source>
        <dbReference type="EMBL" id="MFF5295995.1"/>
    </source>
</evidence>
<sequence>MRLPRLWLAGALLLVAVFLLTGLLAQPPFDAVGPVATAVFVPLWLTIAVTNAAVGVYSAGYRPQEEAPVLLAVFALPAAVAGVGWWLVSLEPIETARTPVVLLAGVALWLALALLGDLLLPGATRATALGFAAAVFLPVWLALMVVNLLIGVLAAGYGVGEELGFLLLNVLVPGVVAGGAVALSARRSAEPRPNESSA</sequence>
<comment type="caution">
    <text evidence="2">The sequence shown here is derived from an EMBL/GenBank/DDBJ whole genome shotgun (WGS) entry which is preliminary data.</text>
</comment>
<proteinExistence type="predicted"/>
<evidence type="ECO:0000313" key="3">
    <source>
        <dbReference type="Proteomes" id="UP001602245"/>
    </source>
</evidence>
<reference evidence="2 3" key="1">
    <citation type="submission" date="2024-10" db="EMBL/GenBank/DDBJ databases">
        <title>The Natural Products Discovery Center: Release of the First 8490 Sequenced Strains for Exploring Actinobacteria Biosynthetic Diversity.</title>
        <authorList>
            <person name="Kalkreuter E."/>
            <person name="Kautsar S.A."/>
            <person name="Yang D."/>
            <person name="Bader C.D."/>
            <person name="Teijaro C.N."/>
            <person name="Fluegel L."/>
            <person name="Davis C.M."/>
            <person name="Simpson J.R."/>
            <person name="Lauterbach L."/>
            <person name="Steele A.D."/>
            <person name="Gui C."/>
            <person name="Meng S."/>
            <person name="Li G."/>
            <person name="Viehrig K."/>
            <person name="Ye F."/>
            <person name="Su P."/>
            <person name="Kiefer A.F."/>
            <person name="Nichols A."/>
            <person name="Cepeda A.J."/>
            <person name="Yan W."/>
            <person name="Fan B."/>
            <person name="Jiang Y."/>
            <person name="Adhikari A."/>
            <person name="Zheng C.-J."/>
            <person name="Schuster L."/>
            <person name="Cowan T.M."/>
            <person name="Smanski M.J."/>
            <person name="Chevrette M.G."/>
            <person name="De Carvalho L.P.S."/>
            <person name="Shen B."/>
        </authorList>
    </citation>
    <scope>NUCLEOTIDE SEQUENCE [LARGE SCALE GENOMIC DNA]</scope>
    <source>
        <strain evidence="2 3">NPDC000087</strain>
    </source>
</reference>
<keyword evidence="1" id="KW-1133">Transmembrane helix</keyword>
<name>A0ABW6WTZ1_9ACTN</name>
<evidence type="ECO:0000256" key="1">
    <source>
        <dbReference type="SAM" id="Phobius"/>
    </source>
</evidence>
<feature type="transmembrane region" description="Helical" evidence="1">
    <location>
        <begin position="132"/>
        <end position="157"/>
    </location>
</feature>
<feature type="transmembrane region" description="Helical" evidence="1">
    <location>
        <begin position="35"/>
        <end position="57"/>
    </location>
</feature>
<feature type="transmembrane region" description="Helical" evidence="1">
    <location>
        <begin position="69"/>
        <end position="88"/>
    </location>
</feature>
<feature type="transmembrane region" description="Helical" evidence="1">
    <location>
        <begin position="163"/>
        <end position="183"/>
    </location>
</feature>
<dbReference type="Proteomes" id="UP001602245">
    <property type="component" value="Unassembled WGS sequence"/>
</dbReference>